<keyword evidence="11" id="KW-0472">Membrane</keyword>
<dbReference type="GO" id="GO:0016020">
    <property type="term" value="C:membrane"/>
    <property type="evidence" value="ECO:0007669"/>
    <property type="project" value="UniProtKB-SubCell"/>
</dbReference>
<dbReference type="InterPro" id="IPR003018">
    <property type="entry name" value="GAF"/>
</dbReference>
<dbReference type="Pfam" id="PF00512">
    <property type="entry name" value="HisKA"/>
    <property type="match status" value="1"/>
</dbReference>
<evidence type="ECO:0000256" key="7">
    <source>
        <dbReference type="ARBA" id="ARBA00023012"/>
    </source>
</evidence>
<feature type="domain" description="Histidine kinase" evidence="12">
    <location>
        <begin position="535"/>
        <end position="758"/>
    </location>
</feature>
<dbReference type="InterPro" id="IPR029016">
    <property type="entry name" value="GAF-like_dom_sf"/>
</dbReference>
<sequence>MPKKTTKSVIRQLQTVFSFSTLLLLISLAASYYSIQQLILNSELVNHTNQVLIESENIISYTKDAETGQRGYLVTLDPLFLQPYTGSREKVEASHHRLVELTIDNPSQQKHLAQIKALYEAKFSQMQRVIGLVRRNKSFVRDTIERHQEMIRGKQIMDNLRMVVNQTKTEENALLQNHMKQQELYITYTPFLLVIAALISILITAFTYIRIKKDLDERLKQQLLAEEKYIETTGRIALMEDITQEIAGGDYSVRSQDTKDDDLGRISKALNQMANSLQETFEDLTNRNWLQTGTVKLSDAIRGEKHVSSLATRLIDTLAEYLSAPLGTLYLLDQEATFKLAGSYATYQAPPIIRAGEGLIGQAIDRKKTIIVQDIPAEYSQITSSLGHVRPTALMIVPLIYGDICLGVIELGLLKKPTSLEMSFLEQNREIIAIGLNSALDYLKLHNFLEETQAQAEELQAQHSEMENLNAELEMQAQKLQASEEELRVQQEELQQTNTELEERGLLLEEKNSEIQKKADELELTTRYKSEFLANMSHELRTPLNSILLLSRLLAENHEATLSTDQVEYARVIQSSGNGLLGLIDEILDLSKIEAGQMKLDYQDVAIAEITNELQSLFGIMAKEKGLAFTINMETDVPAVITTDQMRLGQVLKNLLSNALKFTAKGSVSLTIKRQQILQEDKLCFVVKDTGIGIAPEKQPLVFEAFQQADGSTKRKYGGTGLGLSISRELVKLLGGEITLTSRLNEGSEFTVVLPILSSQLAPATETPRSQSIVSDTGFPRHTAPTTAFQPRLTSPSPSPAPSAPAESDGKKYISTTIPDAIPDDRHSISENDKTILIVEDDTNFAKSLLDYTRKKGYKGIVAVQGDEGLKLAAIYKPLGILLDIQLPVMSGWQVMDALKANPQTRPIPVHIMSSHKMKNESLLKGAIDFVDKPVAFEQLHEVFKKIEQVLNRDAKKVLIIEDNPKHAKALAYFLETFNITSELKSNISEGVDALKSKEVDCVILDMGIPNTNAYETLEEAKKNPELESVPIIIFTGKSLSMSEELKIKKYADSIIVKTAHSYQRMIDEVSLFLHLVEENKQAADKTSGSKKLGALSQVLNQKTVLVADDDVRNIFSLSKALEQYNMTVVAALDGKEALQKLDENPAIDVVLLDMMMPQMDGYETARKIRENYQWKNLPVIAVTAKAMTGDREKCIQAGASDYITKPVDIDQLISLLRVWLYDRK</sequence>
<feature type="domain" description="Response regulatory" evidence="13">
    <location>
        <begin position="835"/>
        <end position="948"/>
    </location>
</feature>
<dbReference type="FunFam" id="3.30.565.10:FF:000010">
    <property type="entry name" value="Sensor histidine kinase RcsC"/>
    <property type="match status" value="1"/>
</dbReference>
<gene>
    <name evidence="15" type="ORF">SD10_18070</name>
</gene>
<dbReference type="SUPFAM" id="SSF55874">
    <property type="entry name" value="ATPase domain of HSP90 chaperone/DNA topoisomerase II/histidine kinase"/>
    <property type="match status" value="1"/>
</dbReference>
<dbReference type="InterPro" id="IPR003594">
    <property type="entry name" value="HATPase_dom"/>
</dbReference>
<dbReference type="SMART" id="SM00448">
    <property type="entry name" value="REC"/>
    <property type="match status" value="3"/>
</dbReference>
<dbReference type="InterPro" id="IPR001789">
    <property type="entry name" value="Sig_transdc_resp-reg_receiver"/>
</dbReference>
<accession>A0A0E3ZY01</accession>
<dbReference type="InterPro" id="IPR036097">
    <property type="entry name" value="HisK_dim/P_sf"/>
</dbReference>
<keyword evidence="11" id="KW-0812">Transmembrane</keyword>
<dbReference type="Gene3D" id="3.40.50.2300">
    <property type="match status" value="3"/>
</dbReference>
<dbReference type="InterPro" id="IPR003661">
    <property type="entry name" value="HisK_dim/P_dom"/>
</dbReference>
<evidence type="ECO:0000259" key="13">
    <source>
        <dbReference type="PROSITE" id="PS50110"/>
    </source>
</evidence>
<reference evidence="15 16" key="1">
    <citation type="journal article" date="2014" name="Curr. Microbiol.">
        <title>Spirosoma radiotolerans sp. nov., a gamma-radiation-resistant bacterium isolated from gamma ray-irradiated soil.</title>
        <authorList>
            <person name="Lee J.J."/>
            <person name="Srinivasan S."/>
            <person name="Lim S."/>
            <person name="Joe M."/>
            <person name="Im S."/>
            <person name="Bae S.I."/>
            <person name="Park K.R."/>
            <person name="Han J.H."/>
            <person name="Park S.H."/>
            <person name="Joo B.M."/>
            <person name="Park S.J."/>
            <person name="Kim M.K."/>
        </authorList>
    </citation>
    <scope>NUCLEOTIDE SEQUENCE [LARGE SCALE GENOMIC DNA]</scope>
    <source>
        <strain evidence="15 16">DG5A</strain>
    </source>
</reference>
<comment type="subcellular location">
    <subcellularLocation>
        <location evidence="2">Membrane</location>
    </subcellularLocation>
</comment>
<dbReference type="Gene3D" id="1.10.287.130">
    <property type="match status" value="1"/>
</dbReference>
<dbReference type="Gene3D" id="6.10.340.10">
    <property type="match status" value="1"/>
</dbReference>
<feature type="transmembrane region" description="Helical" evidence="11">
    <location>
        <begin position="393"/>
        <end position="414"/>
    </location>
</feature>
<comment type="catalytic activity">
    <reaction evidence="1">
        <text>ATP + protein L-histidine = ADP + protein N-phospho-L-histidine.</text>
        <dbReference type="EC" id="2.7.13.3"/>
    </reaction>
</comment>
<feature type="region of interest" description="Disordered" evidence="10">
    <location>
        <begin position="765"/>
        <end position="811"/>
    </location>
</feature>
<dbReference type="PROSITE" id="PS50109">
    <property type="entry name" value="HIS_KIN"/>
    <property type="match status" value="1"/>
</dbReference>
<evidence type="ECO:0000256" key="9">
    <source>
        <dbReference type="SAM" id="Coils"/>
    </source>
</evidence>
<dbReference type="InterPro" id="IPR011006">
    <property type="entry name" value="CheY-like_superfamily"/>
</dbReference>
<dbReference type="InterPro" id="IPR003660">
    <property type="entry name" value="HAMP_dom"/>
</dbReference>
<dbReference type="SMART" id="SM00304">
    <property type="entry name" value="HAMP"/>
    <property type="match status" value="1"/>
</dbReference>
<evidence type="ECO:0000259" key="14">
    <source>
        <dbReference type="PROSITE" id="PS50885"/>
    </source>
</evidence>
<evidence type="ECO:0000313" key="15">
    <source>
        <dbReference type="EMBL" id="AKD56524.1"/>
    </source>
</evidence>
<dbReference type="CDD" id="cd17546">
    <property type="entry name" value="REC_hyHK_CKI1_RcsC-like"/>
    <property type="match status" value="1"/>
</dbReference>
<dbReference type="InterPro" id="IPR005467">
    <property type="entry name" value="His_kinase_dom"/>
</dbReference>
<keyword evidence="16" id="KW-1185">Reference proteome</keyword>
<evidence type="ECO:0000256" key="2">
    <source>
        <dbReference type="ARBA" id="ARBA00004370"/>
    </source>
</evidence>
<dbReference type="SUPFAM" id="SSF55781">
    <property type="entry name" value="GAF domain-like"/>
    <property type="match status" value="1"/>
</dbReference>
<dbReference type="PRINTS" id="PR00344">
    <property type="entry name" value="BCTRLSENSOR"/>
</dbReference>
<dbReference type="CDD" id="cd00156">
    <property type="entry name" value="REC"/>
    <property type="match status" value="1"/>
</dbReference>
<dbReference type="AlphaFoldDB" id="A0A0E3ZY01"/>
<dbReference type="InterPro" id="IPR007891">
    <property type="entry name" value="CHASE3"/>
</dbReference>
<evidence type="ECO:0000256" key="5">
    <source>
        <dbReference type="ARBA" id="ARBA00022679"/>
    </source>
</evidence>
<keyword evidence="5" id="KW-0808">Transferase</keyword>
<keyword evidence="9" id="KW-0175">Coiled coil</keyword>
<dbReference type="PANTHER" id="PTHR45339:SF1">
    <property type="entry name" value="HYBRID SIGNAL TRANSDUCTION HISTIDINE KINASE J"/>
    <property type="match status" value="1"/>
</dbReference>
<dbReference type="PROSITE" id="PS50885">
    <property type="entry name" value="HAMP"/>
    <property type="match status" value="1"/>
</dbReference>
<dbReference type="KEGG" id="srd:SD10_18070"/>
<evidence type="ECO:0000259" key="12">
    <source>
        <dbReference type="PROSITE" id="PS50109"/>
    </source>
</evidence>
<dbReference type="Pfam" id="PF00072">
    <property type="entry name" value="Response_reg"/>
    <property type="match status" value="3"/>
</dbReference>
<protein>
    <recommendedName>
        <fullName evidence="3">histidine kinase</fullName>
        <ecNumber evidence="3">2.7.13.3</ecNumber>
    </recommendedName>
</protein>
<dbReference type="CDD" id="cd06225">
    <property type="entry name" value="HAMP"/>
    <property type="match status" value="1"/>
</dbReference>
<dbReference type="GO" id="GO:0000155">
    <property type="term" value="F:phosphorelay sensor kinase activity"/>
    <property type="evidence" value="ECO:0007669"/>
    <property type="project" value="InterPro"/>
</dbReference>
<feature type="domain" description="HAMP" evidence="14">
    <location>
        <begin position="233"/>
        <end position="282"/>
    </location>
</feature>
<dbReference type="EC" id="2.7.13.3" evidence="3"/>
<dbReference type="SUPFAM" id="SSF158472">
    <property type="entry name" value="HAMP domain-like"/>
    <property type="match status" value="1"/>
</dbReference>
<evidence type="ECO:0000313" key="16">
    <source>
        <dbReference type="Proteomes" id="UP000033054"/>
    </source>
</evidence>
<dbReference type="STRING" id="1379870.SD10_18070"/>
<dbReference type="HOGENOM" id="CLU_000445_127_1_10"/>
<feature type="domain" description="Response regulatory" evidence="13">
    <location>
        <begin position="1104"/>
        <end position="1221"/>
    </location>
</feature>
<dbReference type="Pfam" id="PF00672">
    <property type="entry name" value="HAMP"/>
    <property type="match status" value="1"/>
</dbReference>
<feature type="coiled-coil region" evidence="9">
    <location>
        <begin position="442"/>
        <end position="518"/>
    </location>
</feature>
<feature type="compositionally biased region" description="Polar residues" evidence="10">
    <location>
        <begin position="784"/>
        <end position="794"/>
    </location>
</feature>
<evidence type="ECO:0000256" key="11">
    <source>
        <dbReference type="SAM" id="Phobius"/>
    </source>
</evidence>
<feature type="modified residue" description="4-aspartylphosphate" evidence="8">
    <location>
        <position position="1006"/>
    </location>
</feature>
<dbReference type="PATRIC" id="fig|1379870.5.peg.3908"/>
<dbReference type="Gene3D" id="3.30.450.40">
    <property type="match status" value="1"/>
</dbReference>
<name>A0A0E3ZY01_9BACT</name>
<dbReference type="CDD" id="cd16922">
    <property type="entry name" value="HATPase_EvgS-ArcB-TorS-like"/>
    <property type="match status" value="1"/>
</dbReference>
<dbReference type="PANTHER" id="PTHR45339">
    <property type="entry name" value="HYBRID SIGNAL TRANSDUCTION HISTIDINE KINASE J"/>
    <property type="match status" value="1"/>
</dbReference>
<dbReference type="InterPro" id="IPR004358">
    <property type="entry name" value="Sig_transdc_His_kin-like_C"/>
</dbReference>
<keyword evidence="7" id="KW-0902">Two-component regulatory system</keyword>
<proteinExistence type="predicted"/>
<dbReference type="Pfam" id="PF05227">
    <property type="entry name" value="CHASE3"/>
    <property type="match status" value="1"/>
</dbReference>
<organism evidence="15 16">
    <name type="scientific">Spirosoma radiotolerans</name>
    <dbReference type="NCBI Taxonomy" id="1379870"/>
    <lineage>
        <taxon>Bacteria</taxon>
        <taxon>Pseudomonadati</taxon>
        <taxon>Bacteroidota</taxon>
        <taxon>Cytophagia</taxon>
        <taxon>Cytophagales</taxon>
        <taxon>Cytophagaceae</taxon>
        <taxon>Spirosoma</taxon>
    </lineage>
</organism>
<dbReference type="InterPro" id="IPR036890">
    <property type="entry name" value="HATPase_C_sf"/>
</dbReference>
<evidence type="ECO:0000256" key="3">
    <source>
        <dbReference type="ARBA" id="ARBA00012438"/>
    </source>
</evidence>
<dbReference type="SMART" id="SM00388">
    <property type="entry name" value="HisKA"/>
    <property type="match status" value="1"/>
</dbReference>
<dbReference type="CDD" id="cd19410">
    <property type="entry name" value="HK9-like_sensor"/>
    <property type="match status" value="1"/>
</dbReference>
<dbReference type="OrthoDB" id="9811889at2"/>
<feature type="modified residue" description="4-aspartylphosphate" evidence="8">
    <location>
        <position position="1154"/>
    </location>
</feature>
<feature type="compositionally biased region" description="Polar residues" evidence="10">
    <location>
        <begin position="765"/>
        <end position="775"/>
    </location>
</feature>
<dbReference type="SUPFAM" id="SSF47384">
    <property type="entry name" value="Homodimeric domain of signal transducing histidine kinase"/>
    <property type="match status" value="1"/>
</dbReference>
<keyword evidence="11" id="KW-1133">Transmembrane helix</keyword>
<dbReference type="RefSeq" id="WP_046575649.1">
    <property type="nucleotide sequence ID" value="NZ_CP010429.1"/>
</dbReference>
<dbReference type="CDD" id="cd00082">
    <property type="entry name" value="HisKA"/>
    <property type="match status" value="1"/>
</dbReference>
<dbReference type="Pfam" id="PF02518">
    <property type="entry name" value="HATPase_c"/>
    <property type="match status" value="1"/>
</dbReference>
<keyword evidence="4 8" id="KW-0597">Phosphoprotein</keyword>
<dbReference type="Gene3D" id="3.30.565.10">
    <property type="entry name" value="Histidine kinase-like ATPase, C-terminal domain"/>
    <property type="match status" value="1"/>
</dbReference>
<feature type="transmembrane region" description="Helical" evidence="11">
    <location>
        <begin position="185"/>
        <end position="209"/>
    </location>
</feature>
<dbReference type="Pfam" id="PF13185">
    <property type="entry name" value="GAF_2"/>
    <property type="match status" value="1"/>
</dbReference>
<evidence type="ECO:0000256" key="10">
    <source>
        <dbReference type="SAM" id="MobiDB-lite"/>
    </source>
</evidence>
<evidence type="ECO:0000256" key="1">
    <source>
        <dbReference type="ARBA" id="ARBA00000085"/>
    </source>
</evidence>
<dbReference type="SMART" id="SM00387">
    <property type="entry name" value="HATPase_c"/>
    <property type="match status" value="1"/>
</dbReference>
<dbReference type="EMBL" id="CP010429">
    <property type="protein sequence ID" value="AKD56524.1"/>
    <property type="molecule type" value="Genomic_DNA"/>
</dbReference>
<evidence type="ECO:0000256" key="8">
    <source>
        <dbReference type="PROSITE-ProRule" id="PRU00169"/>
    </source>
</evidence>
<keyword evidence="6 15" id="KW-0418">Kinase</keyword>
<feature type="modified residue" description="4-aspartylphosphate" evidence="8">
    <location>
        <position position="884"/>
    </location>
</feature>
<dbReference type="PROSITE" id="PS50110">
    <property type="entry name" value="RESPONSE_REGULATORY"/>
    <property type="match status" value="3"/>
</dbReference>
<evidence type="ECO:0000256" key="6">
    <source>
        <dbReference type="ARBA" id="ARBA00022777"/>
    </source>
</evidence>
<feature type="domain" description="Response regulatory" evidence="13">
    <location>
        <begin position="957"/>
        <end position="1073"/>
    </location>
</feature>
<dbReference type="SUPFAM" id="SSF52172">
    <property type="entry name" value="CheY-like"/>
    <property type="match status" value="3"/>
</dbReference>
<dbReference type="SMART" id="SM00065">
    <property type="entry name" value="GAF"/>
    <property type="match status" value="1"/>
</dbReference>
<dbReference type="Proteomes" id="UP000033054">
    <property type="component" value="Chromosome"/>
</dbReference>
<evidence type="ECO:0000256" key="4">
    <source>
        <dbReference type="ARBA" id="ARBA00022553"/>
    </source>
</evidence>